<dbReference type="InterPro" id="IPR037238">
    <property type="entry name" value="YbiA-like_sf"/>
</dbReference>
<evidence type="ECO:0000256" key="1">
    <source>
        <dbReference type="SAM" id="MobiDB-lite"/>
    </source>
</evidence>
<dbReference type="STRING" id="946122.A0A0C2WB91"/>
<dbReference type="Pfam" id="PF08719">
    <property type="entry name" value="NADAR"/>
    <property type="match status" value="1"/>
</dbReference>
<dbReference type="Gene3D" id="1.10.357.40">
    <property type="entry name" value="YbiA-like"/>
    <property type="match status" value="1"/>
</dbReference>
<reference evidence="3 4" key="1">
    <citation type="submission" date="2014-04" db="EMBL/GenBank/DDBJ databases">
        <title>Evolutionary Origins and Diversification of the Mycorrhizal Mutualists.</title>
        <authorList>
            <consortium name="DOE Joint Genome Institute"/>
            <consortium name="Mycorrhizal Genomics Consortium"/>
            <person name="Kohler A."/>
            <person name="Kuo A."/>
            <person name="Nagy L.G."/>
            <person name="Floudas D."/>
            <person name="Copeland A."/>
            <person name="Barry K.W."/>
            <person name="Cichocki N."/>
            <person name="Veneault-Fourrey C."/>
            <person name="LaButti K."/>
            <person name="Lindquist E.A."/>
            <person name="Lipzen A."/>
            <person name="Lundell T."/>
            <person name="Morin E."/>
            <person name="Murat C."/>
            <person name="Riley R."/>
            <person name="Ohm R."/>
            <person name="Sun H."/>
            <person name="Tunlid A."/>
            <person name="Henrissat B."/>
            <person name="Grigoriev I.V."/>
            <person name="Hibbett D.S."/>
            <person name="Martin F."/>
        </authorList>
    </citation>
    <scope>NUCLEOTIDE SEQUENCE [LARGE SCALE GENOMIC DNA]</scope>
    <source>
        <strain evidence="3 4">Koide BX008</strain>
    </source>
</reference>
<proteinExistence type="predicted"/>
<dbReference type="OrthoDB" id="206452at2759"/>
<feature type="compositionally biased region" description="Low complexity" evidence="1">
    <location>
        <begin position="19"/>
        <end position="30"/>
    </location>
</feature>
<dbReference type="NCBIfam" id="TIGR02464">
    <property type="entry name" value="ribofla_fusion"/>
    <property type="match status" value="1"/>
</dbReference>
<evidence type="ECO:0000313" key="3">
    <source>
        <dbReference type="EMBL" id="KIL58512.1"/>
    </source>
</evidence>
<dbReference type="SUPFAM" id="SSF143990">
    <property type="entry name" value="YbiA-like"/>
    <property type="match status" value="1"/>
</dbReference>
<feature type="region of interest" description="Disordered" evidence="1">
    <location>
        <begin position="1"/>
        <end position="61"/>
    </location>
</feature>
<dbReference type="EMBL" id="KN818336">
    <property type="protein sequence ID" value="KIL58512.1"/>
    <property type="molecule type" value="Genomic_DNA"/>
</dbReference>
<dbReference type="InterPro" id="IPR012816">
    <property type="entry name" value="NADAR"/>
</dbReference>
<dbReference type="Proteomes" id="UP000054549">
    <property type="component" value="Unassembled WGS sequence"/>
</dbReference>
<gene>
    <name evidence="3" type="ORF">M378DRAFT_170507</name>
</gene>
<accession>A0A0C2WB91</accession>
<protein>
    <recommendedName>
        <fullName evidence="2">NADAR domain-containing protein</fullName>
    </recommendedName>
</protein>
<organism evidence="3 4">
    <name type="scientific">Amanita muscaria (strain Koide BX008)</name>
    <dbReference type="NCBI Taxonomy" id="946122"/>
    <lineage>
        <taxon>Eukaryota</taxon>
        <taxon>Fungi</taxon>
        <taxon>Dikarya</taxon>
        <taxon>Basidiomycota</taxon>
        <taxon>Agaricomycotina</taxon>
        <taxon>Agaricomycetes</taxon>
        <taxon>Agaricomycetidae</taxon>
        <taxon>Agaricales</taxon>
        <taxon>Pluteineae</taxon>
        <taxon>Amanitaceae</taxon>
        <taxon>Amanita</taxon>
    </lineage>
</organism>
<dbReference type="HOGENOM" id="CLU_079932_0_0_1"/>
<keyword evidence="4" id="KW-1185">Reference proteome</keyword>
<feature type="region of interest" description="Disordered" evidence="1">
    <location>
        <begin position="76"/>
        <end position="157"/>
    </location>
</feature>
<evidence type="ECO:0000313" key="4">
    <source>
        <dbReference type="Proteomes" id="UP000054549"/>
    </source>
</evidence>
<dbReference type="InParanoid" id="A0A0C2WB91"/>
<name>A0A0C2WB91_AMAMK</name>
<dbReference type="AlphaFoldDB" id="A0A0C2WB91"/>
<feature type="domain" description="NADAR" evidence="2">
    <location>
        <begin position="167"/>
        <end position="309"/>
    </location>
</feature>
<evidence type="ECO:0000259" key="2">
    <source>
        <dbReference type="Pfam" id="PF08719"/>
    </source>
</evidence>
<feature type="compositionally biased region" description="Polar residues" evidence="1">
    <location>
        <begin position="1"/>
        <end position="14"/>
    </location>
</feature>
<dbReference type="CDD" id="cd15457">
    <property type="entry name" value="NADAR"/>
    <property type="match status" value="1"/>
</dbReference>
<sequence length="311" mass="35607">MQRSKTITILTSPTPKAPSPTDSDGSSSPTITKKPPVQYRIEERTRTIYVSSDVDPMKWDQHSITEILRVTEIADAEYDQSDSSQSHPSIRRSKSQPMDPLPEQVSDPRSVTSSPGAREHPPPRTTNKSNRRQTRIGPSLHVPTQYAPPISPVRLTPQNSYEPQRVLFYDKNDPYYGFTNFSTHPVVYKGKRYPTSEHLFQSFKFHDHKPGLAEHIRTCSERPSVAFSEARRFQPEVRPDWLQININKMEESLWHKFTQHADLRAELLSTGNAELVEASDKDAFWGWGADHHGRNELGKALERLRAKLRET</sequence>